<dbReference type="EMBL" id="BAABFO010000009">
    <property type="protein sequence ID" value="GAA4332337.1"/>
    <property type="molecule type" value="Genomic_DNA"/>
</dbReference>
<evidence type="ECO:0000313" key="3">
    <source>
        <dbReference type="EMBL" id="GAA4332337.1"/>
    </source>
</evidence>
<sequence>MPTFTSQASRSIPGRLASLLLACTAAAVLLGGCGGNDDDTPPADTNPTTPTPVTQQSIKHVFVLTMENKDFLDSFVSSKQDPDFQAIANQGATLREYYGTGHVSLDNYIAMMSGQPSTNDTESDCFQPWIDIVSDGWDAANPKVLKAKANADGRQGCVYPKEIKTFVNQLDEVGATWKGYMGDMGNDLNRDGTKTCSFPTRTAQLAAAKGGPAYDPATVLDGTQSAEAPSADVPLGDQYATRHNPFVYFHSIIDDLQYCDQHVVPLDDASLGLQHDLQKIETTPNFVFITPNLCDDGHDGFAADGSGNACVNGQPGGLAGINDFVKKWVAIIQASPAYQQDGLIIINFDESDASKGGTTTTTDATTGVTKITLNMTGDSCCGQEAGPNVPRPDDQIIPLSPTMQYVLHYQGIGGDRTGAIMLSKWIKPGTISDMAYNHYSMLKSLEDIFQTKGYLGYADDKNLKTFGDDIFNNMQ</sequence>
<proteinExistence type="predicted"/>
<protein>
    <recommendedName>
        <fullName evidence="5">Phosphoesterase</fullName>
    </recommendedName>
</protein>
<dbReference type="InterPro" id="IPR017850">
    <property type="entry name" value="Alkaline_phosphatase_core_sf"/>
</dbReference>
<feature type="signal peptide" evidence="2">
    <location>
        <begin position="1"/>
        <end position="27"/>
    </location>
</feature>
<dbReference type="Gene3D" id="3.40.720.10">
    <property type="entry name" value="Alkaline Phosphatase, subunit A"/>
    <property type="match status" value="1"/>
</dbReference>
<dbReference type="Proteomes" id="UP001501671">
    <property type="component" value="Unassembled WGS sequence"/>
</dbReference>
<evidence type="ECO:0008006" key="5">
    <source>
        <dbReference type="Google" id="ProtNLM"/>
    </source>
</evidence>
<accession>A0ABP8GZX6</accession>
<comment type="caution">
    <text evidence="3">The sequence shown here is derived from an EMBL/GenBank/DDBJ whole genome shotgun (WGS) entry which is preliminary data.</text>
</comment>
<reference evidence="4" key="1">
    <citation type="journal article" date="2019" name="Int. J. Syst. Evol. Microbiol.">
        <title>The Global Catalogue of Microorganisms (GCM) 10K type strain sequencing project: providing services to taxonomists for standard genome sequencing and annotation.</title>
        <authorList>
            <consortium name="The Broad Institute Genomics Platform"/>
            <consortium name="The Broad Institute Genome Sequencing Center for Infectious Disease"/>
            <person name="Wu L."/>
            <person name="Ma J."/>
        </authorList>
    </citation>
    <scope>NUCLEOTIDE SEQUENCE [LARGE SCALE GENOMIC DNA]</scope>
    <source>
        <strain evidence="4">JCM 17666</strain>
    </source>
</reference>
<organism evidence="3 4">
    <name type="scientific">Pigmentiphaga soli</name>
    <dbReference type="NCBI Taxonomy" id="1007095"/>
    <lineage>
        <taxon>Bacteria</taxon>
        <taxon>Pseudomonadati</taxon>
        <taxon>Pseudomonadota</taxon>
        <taxon>Betaproteobacteria</taxon>
        <taxon>Burkholderiales</taxon>
        <taxon>Alcaligenaceae</taxon>
        <taxon>Pigmentiphaga</taxon>
    </lineage>
</organism>
<evidence type="ECO:0000256" key="2">
    <source>
        <dbReference type="SAM" id="SignalP"/>
    </source>
</evidence>
<dbReference type="Pfam" id="PF04185">
    <property type="entry name" value="Phosphoesterase"/>
    <property type="match status" value="1"/>
</dbReference>
<evidence type="ECO:0000256" key="1">
    <source>
        <dbReference type="ARBA" id="ARBA00022801"/>
    </source>
</evidence>
<keyword evidence="1" id="KW-0378">Hydrolase</keyword>
<dbReference type="PANTHER" id="PTHR31956">
    <property type="entry name" value="NON-SPECIFIC PHOSPHOLIPASE C4-RELATED"/>
    <property type="match status" value="1"/>
</dbReference>
<keyword evidence="2" id="KW-0732">Signal</keyword>
<dbReference type="PANTHER" id="PTHR31956:SF8">
    <property type="entry name" value="ACID PHOSPHATASE PHOA (AFU_ORTHOLOGUE AFUA_1G03570)"/>
    <property type="match status" value="1"/>
</dbReference>
<gene>
    <name evidence="3" type="ORF">GCM10023144_22160</name>
</gene>
<name>A0ABP8GZX6_9BURK</name>
<feature type="chain" id="PRO_5046182626" description="Phosphoesterase" evidence="2">
    <location>
        <begin position="28"/>
        <end position="475"/>
    </location>
</feature>
<evidence type="ECO:0000313" key="4">
    <source>
        <dbReference type="Proteomes" id="UP001501671"/>
    </source>
</evidence>
<keyword evidence="4" id="KW-1185">Reference proteome</keyword>
<dbReference type="InterPro" id="IPR007312">
    <property type="entry name" value="Phosphoesterase"/>
</dbReference>
<dbReference type="RefSeq" id="WP_345249317.1">
    <property type="nucleotide sequence ID" value="NZ_BAABFO010000009.1"/>
</dbReference>